<dbReference type="AlphaFoldDB" id="A0ABF7QV34"/>
<gene>
    <name evidence="6" type="ordered locus">Rleg2_4954</name>
</gene>
<dbReference type="InterPro" id="IPR036390">
    <property type="entry name" value="WH_DNA-bd_sf"/>
</dbReference>
<dbReference type="SUPFAM" id="SSF46785">
    <property type="entry name" value="Winged helix' DNA-binding domain"/>
    <property type="match status" value="1"/>
</dbReference>
<dbReference type="GO" id="GO:0003677">
    <property type="term" value="F:DNA binding"/>
    <property type="evidence" value="ECO:0007669"/>
    <property type="project" value="UniProtKB-KW"/>
</dbReference>
<dbReference type="PROSITE" id="PS51078">
    <property type="entry name" value="ICLR_ED"/>
    <property type="match status" value="1"/>
</dbReference>
<reference evidence="6 7" key="1">
    <citation type="journal article" date="2010" name="Stand. Genomic Sci.">
        <title>Complete genome sequence of Rhizobium leguminosarum bv trifolii strain WSM2304, an effective microsymbiont of the South American clover Trifolium polymorphum.</title>
        <authorList>
            <person name="Reeve W."/>
            <person name="O'Hara G."/>
            <person name="Chain P."/>
            <person name="Ardley J."/>
            <person name="Brau L."/>
            <person name="Nandesena K."/>
            <person name="Tiwari R."/>
            <person name="Malfatti S."/>
            <person name="Kiss H."/>
            <person name="Lapidus A."/>
            <person name="Copeland A."/>
            <person name="Nolan M."/>
            <person name="Land M."/>
            <person name="Ivanova N."/>
            <person name="Mavromatis K."/>
            <person name="Markowitz V."/>
            <person name="Kyrpides N."/>
            <person name="Melino V."/>
            <person name="Denton M."/>
            <person name="Yates R."/>
            <person name="Howieson J."/>
        </authorList>
    </citation>
    <scope>NUCLEOTIDE SEQUENCE [LARGE SCALE GENOMIC DNA]</scope>
    <source>
        <strain evidence="6 7">WSM2304</strain>
    </source>
</reference>
<evidence type="ECO:0000259" key="4">
    <source>
        <dbReference type="PROSITE" id="PS51077"/>
    </source>
</evidence>
<dbReference type="InterPro" id="IPR005471">
    <property type="entry name" value="Tscrpt_reg_IclR_N"/>
</dbReference>
<keyword evidence="2" id="KW-0238">DNA-binding</keyword>
<keyword evidence="6" id="KW-0614">Plasmid</keyword>
<dbReference type="PANTHER" id="PTHR30136:SF24">
    <property type="entry name" value="HTH-TYPE TRANSCRIPTIONAL REPRESSOR ALLR"/>
    <property type="match status" value="1"/>
</dbReference>
<keyword evidence="7" id="KW-1185">Reference proteome</keyword>
<dbReference type="InterPro" id="IPR036388">
    <property type="entry name" value="WH-like_DNA-bd_sf"/>
</dbReference>
<evidence type="ECO:0000259" key="5">
    <source>
        <dbReference type="PROSITE" id="PS51078"/>
    </source>
</evidence>
<protein>
    <submittedName>
        <fullName evidence="6">Transcriptional regulator, IclR family</fullName>
    </submittedName>
</protein>
<dbReference type="InterPro" id="IPR050707">
    <property type="entry name" value="HTH_MetabolicPath_Reg"/>
</dbReference>
<dbReference type="SUPFAM" id="SSF55781">
    <property type="entry name" value="GAF domain-like"/>
    <property type="match status" value="1"/>
</dbReference>
<evidence type="ECO:0000256" key="1">
    <source>
        <dbReference type="ARBA" id="ARBA00023015"/>
    </source>
</evidence>
<dbReference type="SMART" id="SM00346">
    <property type="entry name" value="HTH_ICLR"/>
    <property type="match status" value="1"/>
</dbReference>
<dbReference type="InterPro" id="IPR029016">
    <property type="entry name" value="GAF-like_dom_sf"/>
</dbReference>
<dbReference type="Gene3D" id="3.30.450.40">
    <property type="match status" value="1"/>
</dbReference>
<feature type="domain" description="HTH iclR-type" evidence="4">
    <location>
        <begin position="8"/>
        <end position="70"/>
    </location>
</feature>
<evidence type="ECO:0000313" key="6">
    <source>
        <dbReference type="EMBL" id="ACI58184.1"/>
    </source>
</evidence>
<evidence type="ECO:0000256" key="2">
    <source>
        <dbReference type="ARBA" id="ARBA00023125"/>
    </source>
</evidence>
<sequence length="265" mass="28743">MSVNISSDGPLDRAFAILDFVATQIKAVTAADIAKNLELPLPTAHRLISNLESRGLLQRAAGTKRFVVGNNLVVLAGKTIGSAFRTARRHAVLQNVAAEIGEQCEIGIVRNTAVVYVDSVRVKAPQSLQFDPGHSAPLYCTSTGKIYLSMLPVKTREKLVRELHLEQHTDQTITDPEALLQVLEETRKNGWARTNEEFVKGVVGCAVPILAPGGILIACLGVSVPVARVSFDDLQHFREPLARAAKLLSETILETNSEFAADEDE</sequence>
<dbReference type="Pfam" id="PF09339">
    <property type="entry name" value="HTH_IclR"/>
    <property type="match status" value="1"/>
</dbReference>
<organism evidence="6 7">
    <name type="scientific">Rhizobium leguminosarum bv. trifolii (strain WSM2304)</name>
    <dbReference type="NCBI Taxonomy" id="395492"/>
    <lineage>
        <taxon>Bacteria</taxon>
        <taxon>Pseudomonadati</taxon>
        <taxon>Pseudomonadota</taxon>
        <taxon>Alphaproteobacteria</taxon>
        <taxon>Hyphomicrobiales</taxon>
        <taxon>Rhizobiaceae</taxon>
        <taxon>Rhizobium/Agrobacterium group</taxon>
        <taxon>Rhizobium</taxon>
    </lineage>
</organism>
<accession>A0ABF7QV34</accession>
<keyword evidence="3" id="KW-0804">Transcription</keyword>
<evidence type="ECO:0000313" key="7">
    <source>
        <dbReference type="Proteomes" id="UP000008330"/>
    </source>
</evidence>
<name>A0ABF7QV34_RHILW</name>
<dbReference type="PANTHER" id="PTHR30136">
    <property type="entry name" value="HELIX-TURN-HELIX TRANSCRIPTIONAL REGULATOR, ICLR FAMILY"/>
    <property type="match status" value="1"/>
</dbReference>
<dbReference type="GO" id="GO:0006355">
    <property type="term" value="P:regulation of DNA-templated transcription"/>
    <property type="evidence" value="ECO:0007669"/>
    <property type="project" value="UniProtKB-ARBA"/>
</dbReference>
<dbReference type="Proteomes" id="UP000008330">
    <property type="component" value="Plasmid pRLG201"/>
</dbReference>
<dbReference type="KEGG" id="rlt:Rleg2_4954"/>
<dbReference type="InterPro" id="IPR014757">
    <property type="entry name" value="Tscrpt_reg_IclR_C"/>
</dbReference>
<dbReference type="RefSeq" id="WP_012555892.1">
    <property type="nucleotide sequence ID" value="NC_011368.1"/>
</dbReference>
<dbReference type="EMBL" id="CP001192">
    <property type="protein sequence ID" value="ACI58184.1"/>
    <property type="molecule type" value="Genomic_DNA"/>
</dbReference>
<evidence type="ECO:0000256" key="3">
    <source>
        <dbReference type="ARBA" id="ARBA00023163"/>
    </source>
</evidence>
<dbReference type="PROSITE" id="PS51077">
    <property type="entry name" value="HTH_ICLR"/>
    <property type="match status" value="1"/>
</dbReference>
<proteinExistence type="predicted"/>
<keyword evidence="1" id="KW-0805">Transcription regulation</keyword>
<dbReference type="Gene3D" id="1.10.10.10">
    <property type="entry name" value="Winged helix-like DNA-binding domain superfamily/Winged helix DNA-binding domain"/>
    <property type="match status" value="1"/>
</dbReference>
<feature type="domain" description="IclR-ED" evidence="5">
    <location>
        <begin position="71"/>
        <end position="254"/>
    </location>
</feature>
<dbReference type="Pfam" id="PF01614">
    <property type="entry name" value="IclR_C"/>
    <property type="match status" value="1"/>
</dbReference>
<geneLocation type="plasmid" evidence="6 7">
    <name>pRLG201</name>
</geneLocation>